<dbReference type="OrthoDB" id="5857104at2759"/>
<evidence type="ECO:0000256" key="9">
    <source>
        <dbReference type="ARBA" id="ARBA00023242"/>
    </source>
</evidence>
<dbReference type="Gene3D" id="2.40.50.40">
    <property type="match status" value="1"/>
</dbReference>
<comment type="caution">
    <text evidence="14">The sequence shown here is derived from an EMBL/GenBank/DDBJ whole genome shotgun (WGS) entry which is preliminary data.</text>
</comment>
<evidence type="ECO:0000313" key="15">
    <source>
        <dbReference type="Proteomes" id="UP000439903"/>
    </source>
</evidence>
<feature type="domain" description="Helicase C-terminal" evidence="13">
    <location>
        <begin position="977"/>
        <end position="1133"/>
    </location>
</feature>
<evidence type="ECO:0000256" key="3">
    <source>
        <dbReference type="ARBA" id="ARBA00022737"/>
    </source>
</evidence>
<accession>A0A8H4EIU2</accession>
<evidence type="ECO:0000259" key="11">
    <source>
        <dbReference type="PROSITE" id="PS50013"/>
    </source>
</evidence>
<feature type="compositionally biased region" description="Basic residues" evidence="10">
    <location>
        <begin position="1"/>
        <end position="13"/>
    </location>
</feature>
<dbReference type="EMBL" id="WTPW01000634">
    <property type="protein sequence ID" value="KAF0492792.1"/>
    <property type="molecule type" value="Genomic_DNA"/>
</dbReference>
<dbReference type="GO" id="GO:0042393">
    <property type="term" value="F:histone binding"/>
    <property type="evidence" value="ECO:0007669"/>
    <property type="project" value="TreeGrafter"/>
</dbReference>
<sequence>MLTRSKRGGKRVILRASQRGGKKSTSKMTRVTRMTRGKTFNLTNSSDDDQISEEAEALKQDSESELESEESTDTENDEISEHEFAEGDAISNDEKGGEEEDEDDSSDLDFQITARSKRNMPRVNYSDEKYYSSRFVENNGNSKRKAKELSDDEIEKKRIKPSKRIISNKRKNSSRDNVSSERPERSLRTNLNVREASYYEGSSNSDDNNESESLESNESSDQGGRYFRNNTRKKNSSLFPDESDDETITETSNESDEHAPKKVIVTESEVEVQHVHITDPIPPYKMLRKDDPEFIEKHLWWCDKCGDSRSKGTFVYCENCSITYHRQCYQLGSVIVNGIVECKYCIENNAVCIICHRNSEDENQQHSRNEQKQSNEMKLNKGDLVNEIQQSNKEINSDEPQQSKEMDNNEEDAMSSSSSTSDPYPNLLFRCNRCSLSIHERCLPSLNEDDSHELKMEFYRNKWNCHLCNRWNWEIDRILTYRYISEQSGEQSSILDESNTLMKASEIEVLVKFKDLSYRKVEWVPGYWLMNVSILKYRNFVKTRPVPLSEEEVIPREWLKIHRVLDVEYSNNKTLREKLSSRRGGSSVETMKRAFIKWKGLKYSESTWEDISDLDEKKFAKALKIRRKAHKIDVMDRFVDRSFQEIKKQPSWLSNNPKYQNKLMDYQLDGINWLLHNWSLETSCVLADEMGLGKTIQIIVFLNILFKDRHCYPFIIVAPKSTTAGWSREFKRWAPNLVVVEFHGDKESCEVVEKYEMFPDDSSLKCHVLITTPETVLFRSRVLSKVRMWEVMVVDEAHSLKGGDTRKVFRQLTSTLKNVFYKILLTGTPLMNSIDELFNLLHFLGHEAFKNPKELAEQYQGLPSAEQLPALHKLLKNYFLRRTKSQVNIELPPMDDVIVRVSMTAIQKKIYKETFEKNADFLREVTKARKTSMLSNIMMGLRQIVCHPYLINREIDNREDDAERRKMLVESSGKLIMLRDMLRKLHNTGHRVLIFSQFVDMLSILEEFCEDEGYSHVKLDGSTSNEVRQENISAFQAPDKNIFIFLLTTRAGGVGLNLMAADTVFIFDPDFNPHQDIQALSRVHRIGQYKPVKVFRFITQFSVEERIVEKGKIKLAKNELVVEKMDDEILDVEEVDDIIRCGVKALFSEDANEKPVGVYTDEAIEKLLDRSQMKVAEKKKDSKNLTGFAFARVWDTENEVIIDEIKTGDRDGESKTSNDFWDKILAHVAKSSTVVPIEGRGARKRNKVNYYEGDYQSSRKLKKKQILTTDPDFEPSERIETSSDSSSDGLEDEFDLSLTADDVKLKPGKNKKAKILTQVRTNENGHYIVADSESSSSSDRKSLPYSSDEVINAQQNQLTPVLEERTGVQPNPRHIVPAYNQRSPESPARLDIQRQQQYYAQLRMQQYYRQIQMRRQGYGSYPVEIQPASSLAANSSVNSSSPVVVQGIQPRLVAVGASASPQNTYNMTTARLQFPQGTNLTSPEPYYTNNSNINQTYIKDTNMMKYQTTSTINNINSTSINLNVNIQQNNVVVPSQTNMRELANASGNLQQIGLQSKGKETDVASACDTPNPNKTMINHFMMIFDKLQKSQEDVTNRLIALIRVYHELQRLEFDVEKYIATQSEKNQLDKALMAAFRQSQIICLESD</sequence>
<keyword evidence="15" id="KW-1185">Reference proteome</keyword>
<dbReference type="InterPro" id="IPR027417">
    <property type="entry name" value="P-loop_NTPase"/>
</dbReference>
<dbReference type="CDD" id="cd15489">
    <property type="entry name" value="PHD_SF"/>
    <property type="match status" value="1"/>
</dbReference>
<dbReference type="GO" id="GO:0003682">
    <property type="term" value="F:chromatin binding"/>
    <property type="evidence" value="ECO:0007669"/>
    <property type="project" value="TreeGrafter"/>
</dbReference>
<keyword evidence="2" id="KW-0479">Metal-binding</keyword>
<evidence type="ECO:0000259" key="12">
    <source>
        <dbReference type="PROSITE" id="PS51192"/>
    </source>
</evidence>
<dbReference type="InterPro" id="IPR000953">
    <property type="entry name" value="Chromo/chromo_shadow_dom"/>
</dbReference>
<dbReference type="GO" id="GO:0005524">
    <property type="term" value="F:ATP binding"/>
    <property type="evidence" value="ECO:0007669"/>
    <property type="project" value="UniProtKB-KW"/>
</dbReference>
<dbReference type="InterPro" id="IPR014001">
    <property type="entry name" value="Helicase_ATP-bd"/>
</dbReference>
<evidence type="ECO:0000256" key="8">
    <source>
        <dbReference type="ARBA" id="ARBA00022840"/>
    </source>
</evidence>
<feature type="compositionally biased region" description="Acidic residues" evidence="10">
    <location>
        <begin position="63"/>
        <end position="78"/>
    </location>
</feature>
<dbReference type="GO" id="GO:0000785">
    <property type="term" value="C:chromatin"/>
    <property type="evidence" value="ECO:0007669"/>
    <property type="project" value="TreeGrafter"/>
</dbReference>
<dbReference type="PANTHER" id="PTHR45623">
    <property type="entry name" value="CHROMODOMAIN-HELICASE-DNA-BINDING PROTEIN 3-RELATED-RELATED"/>
    <property type="match status" value="1"/>
</dbReference>
<comment type="subcellular location">
    <subcellularLocation>
        <location evidence="1">Nucleus</location>
    </subcellularLocation>
</comment>
<keyword evidence="5" id="KW-0863">Zinc-finger</keyword>
<keyword evidence="9" id="KW-0539">Nucleus</keyword>
<dbReference type="Gene3D" id="3.40.50.10810">
    <property type="entry name" value="Tandem AAA-ATPase domain"/>
    <property type="match status" value="1"/>
</dbReference>
<dbReference type="CDD" id="cd18793">
    <property type="entry name" value="SF2_C_SNF"/>
    <property type="match status" value="1"/>
</dbReference>
<evidence type="ECO:0000256" key="2">
    <source>
        <dbReference type="ARBA" id="ARBA00022723"/>
    </source>
</evidence>
<feature type="compositionally biased region" description="Basic residues" evidence="10">
    <location>
        <begin position="157"/>
        <end position="172"/>
    </location>
</feature>
<dbReference type="GO" id="GO:0016887">
    <property type="term" value="F:ATP hydrolysis activity"/>
    <property type="evidence" value="ECO:0007669"/>
    <property type="project" value="TreeGrafter"/>
</dbReference>
<dbReference type="SMART" id="SM00487">
    <property type="entry name" value="DEXDc"/>
    <property type="match status" value="1"/>
</dbReference>
<keyword evidence="6" id="KW-0378">Hydrolase</keyword>
<dbReference type="Gene3D" id="3.40.50.300">
    <property type="entry name" value="P-loop containing nucleotide triphosphate hydrolases"/>
    <property type="match status" value="1"/>
</dbReference>
<organism evidence="14 15">
    <name type="scientific">Gigaspora margarita</name>
    <dbReference type="NCBI Taxonomy" id="4874"/>
    <lineage>
        <taxon>Eukaryota</taxon>
        <taxon>Fungi</taxon>
        <taxon>Fungi incertae sedis</taxon>
        <taxon>Mucoromycota</taxon>
        <taxon>Glomeromycotina</taxon>
        <taxon>Glomeromycetes</taxon>
        <taxon>Diversisporales</taxon>
        <taxon>Gigasporaceae</taxon>
        <taxon>Gigaspora</taxon>
    </lineage>
</organism>
<keyword evidence="8" id="KW-0067">ATP-binding</keyword>
<feature type="region of interest" description="Disordered" evidence="10">
    <location>
        <begin position="392"/>
        <end position="422"/>
    </location>
</feature>
<dbReference type="Pfam" id="PF00271">
    <property type="entry name" value="Helicase_C"/>
    <property type="match status" value="1"/>
</dbReference>
<dbReference type="Pfam" id="PF23615">
    <property type="entry name" value="Chromo_MIT1"/>
    <property type="match status" value="1"/>
</dbReference>
<evidence type="ECO:0000259" key="13">
    <source>
        <dbReference type="PROSITE" id="PS51194"/>
    </source>
</evidence>
<keyword evidence="7" id="KW-0862">Zinc</keyword>
<dbReference type="GO" id="GO:0140658">
    <property type="term" value="F:ATP-dependent chromatin remodeler activity"/>
    <property type="evidence" value="ECO:0007669"/>
    <property type="project" value="TreeGrafter"/>
</dbReference>
<feature type="compositionally biased region" description="Acidic residues" evidence="10">
    <location>
        <begin position="46"/>
        <end position="55"/>
    </location>
</feature>
<feature type="compositionally biased region" description="Acidic residues" evidence="10">
    <location>
        <begin position="96"/>
        <end position="107"/>
    </location>
</feature>
<keyword evidence="3" id="KW-0677">Repeat</keyword>
<dbReference type="SUPFAM" id="SSF57903">
    <property type="entry name" value="FYVE/PHD zinc finger"/>
    <property type="match status" value="1"/>
</dbReference>
<dbReference type="SUPFAM" id="SSF54160">
    <property type="entry name" value="Chromo domain-like"/>
    <property type="match status" value="2"/>
</dbReference>
<evidence type="ECO:0000256" key="5">
    <source>
        <dbReference type="ARBA" id="ARBA00022771"/>
    </source>
</evidence>
<name>A0A8H4EIU2_GIGMA</name>
<dbReference type="SMART" id="SM00298">
    <property type="entry name" value="CHROMO"/>
    <property type="match status" value="2"/>
</dbReference>
<dbReference type="InterPro" id="IPR001965">
    <property type="entry name" value="Znf_PHD"/>
</dbReference>
<feature type="compositionally biased region" description="Basic and acidic residues" evidence="10">
    <location>
        <begin position="178"/>
        <end position="187"/>
    </location>
</feature>
<dbReference type="PROSITE" id="PS51194">
    <property type="entry name" value="HELICASE_CTER"/>
    <property type="match status" value="1"/>
</dbReference>
<dbReference type="InterPro" id="IPR056616">
    <property type="entry name" value="Chromo_MIT1"/>
</dbReference>
<dbReference type="InterPro" id="IPR016197">
    <property type="entry name" value="Chromo-like_dom_sf"/>
</dbReference>
<evidence type="ECO:0000256" key="7">
    <source>
        <dbReference type="ARBA" id="ARBA00022833"/>
    </source>
</evidence>
<dbReference type="InterPro" id="IPR038718">
    <property type="entry name" value="SNF2-like_sf"/>
</dbReference>
<feature type="domain" description="Helicase ATP-binding" evidence="12">
    <location>
        <begin position="675"/>
        <end position="847"/>
    </location>
</feature>
<evidence type="ECO:0000256" key="6">
    <source>
        <dbReference type="ARBA" id="ARBA00022801"/>
    </source>
</evidence>
<evidence type="ECO:0000256" key="10">
    <source>
        <dbReference type="SAM" id="MobiDB-lite"/>
    </source>
</evidence>
<evidence type="ECO:0000256" key="4">
    <source>
        <dbReference type="ARBA" id="ARBA00022741"/>
    </source>
</evidence>
<dbReference type="GO" id="GO:0003677">
    <property type="term" value="F:DNA binding"/>
    <property type="evidence" value="ECO:0007669"/>
    <property type="project" value="TreeGrafter"/>
</dbReference>
<dbReference type="PROSITE" id="PS51192">
    <property type="entry name" value="HELICASE_ATP_BIND_1"/>
    <property type="match status" value="1"/>
</dbReference>
<dbReference type="Pfam" id="PF00176">
    <property type="entry name" value="SNF2-rel_dom"/>
    <property type="match status" value="1"/>
</dbReference>
<dbReference type="Proteomes" id="UP000439903">
    <property type="component" value="Unassembled WGS sequence"/>
</dbReference>
<dbReference type="InterPro" id="IPR001650">
    <property type="entry name" value="Helicase_C-like"/>
</dbReference>
<dbReference type="SMART" id="SM00249">
    <property type="entry name" value="PHD"/>
    <property type="match status" value="2"/>
</dbReference>
<dbReference type="InterPro" id="IPR049730">
    <property type="entry name" value="SNF2/RAD54-like_C"/>
</dbReference>
<gene>
    <name evidence="14" type="ORF">F8M41_021530</name>
</gene>
<evidence type="ECO:0000313" key="14">
    <source>
        <dbReference type="EMBL" id="KAF0492792.1"/>
    </source>
</evidence>
<dbReference type="InterPro" id="IPR000330">
    <property type="entry name" value="SNF2_N"/>
</dbReference>
<dbReference type="InterPro" id="IPR011011">
    <property type="entry name" value="Znf_FYVE_PHD"/>
</dbReference>
<feature type="region of interest" description="Disordered" evidence="10">
    <location>
        <begin position="1262"/>
        <end position="1292"/>
    </location>
</feature>
<dbReference type="PANTHER" id="PTHR45623:SF17">
    <property type="entry name" value="CHROMODOMAIN-HELICASE-DNA-BINDING PROTEIN 3-RELATED"/>
    <property type="match status" value="1"/>
</dbReference>
<protein>
    <submittedName>
        <fullName evidence="14">Putative chromatin remodeling complex subunit Chd3</fullName>
    </submittedName>
</protein>
<evidence type="ECO:0000256" key="1">
    <source>
        <dbReference type="ARBA" id="ARBA00004123"/>
    </source>
</evidence>
<dbReference type="PROSITE" id="PS50013">
    <property type="entry name" value="CHROMO_2"/>
    <property type="match status" value="1"/>
</dbReference>
<reference evidence="14 15" key="1">
    <citation type="journal article" date="2019" name="Environ. Microbiol.">
        <title>At the nexus of three kingdoms: the genome of the mycorrhizal fungus Gigaspora margarita provides insights into plant, endobacterial and fungal interactions.</title>
        <authorList>
            <person name="Venice F."/>
            <person name="Ghignone S."/>
            <person name="Salvioli di Fossalunga A."/>
            <person name="Amselem J."/>
            <person name="Novero M."/>
            <person name="Xianan X."/>
            <person name="Sedzielewska Toro K."/>
            <person name="Morin E."/>
            <person name="Lipzen A."/>
            <person name="Grigoriev I.V."/>
            <person name="Henrissat B."/>
            <person name="Martin F.M."/>
            <person name="Bonfante P."/>
        </authorList>
    </citation>
    <scope>NUCLEOTIDE SEQUENCE [LARGE SCALE GENOMIC DNA]</scope>
    <source>
        <strain evidence="14 15">BEG34</strain>
    </source>
</reference>
<dbReference type="GO" id="GO:0008270">
    <property type="term" value="F:zinc ion binding"/>
    <property type="evidence" value="ECO:0007669"/>
    <property type="project" value="UniProtKB-KW"/>
</dbReference>
<dbReference type="GO" id="GO:0005634">
    <property type="term" value="C:nucleus"/>
    <property type="evidence" value="ECO:0007669"/>
    <property type="project" value="UniProtKB-SubCell"/>
</dbReference>
<dbReference type="InterPro" id="IPR041684">
    <property type="entry name" value="Znf-PHD-like"/>
</dbReference>
<dbReference type="SMART" id="SM00490">
    <property type="entry name" value="HELICc"/>
    <property type="match status" value="1"/>
</dbReference>
<feature type="domain" description="Chromo" evidence="11">
    <location>
        <begin position="559"/>
        <end position="635"/>
    </location>
</feature>
<dbReference type="SUPFAM" id="SSF52540">
    <property type="entry name" value="P-loop containing nucleoside triphosphate hydrolases"/>
    <property type="match status" value="2"/>
</dbReference>
<proteinExistence type="predicted"/>
<dbReference type="Pfam" id="PF15446">
    <property type="entry name" value="zf-PHD-like"/>
    <property type="match status" value="1"/>
</dbReference>
<feature type="region of interest" description="Disordered" evidence="10">
    <location>
        <begin position="1"/>
        <end position="262"/>
    </location>
</feature>
<keyword evidence="4" id="KW-0547">Nucleotide-binding</keyword>